<feature type="transmembrane region" description="Helical" evidence="6">
    <location>
        <begin position="320"/>
        <end position="344"/>
    </location>
</feature>
<protein>
    <submittedName>
        <fullName evidence="8">Lysylphosphatidylglycerol synthetase, C-terminal domain, DUF2156 family</fullName>
    </submittedName>
</protein>
<dbReference type="GO" id="GO:0016755">
    <property type="term" value="F:aminoacyltransferase activity"/>
    <property type="evidence" value="ECO:0007669"/>
    <property type="project" value="TreeGrafter"/>
</dbReference>
<dbReference type="PANTHER" id="PTHR34697:SF2">
    <property type="entry name" value="PHOSPHATIDYLGLYCEROL LYSYLTRANSFERASE"/>
    <property type="match status" value="1"/>
</dbReference>
<feature type="transmembrane region" description="Helical" evidence="6">
    <location>
        <begin position="93"/>
        <end position="110"/>
    </location>
</feature>
<dbReference type="GO" id="GO:0005886">
    <property type="term" value="C:plasma membrane"/>
    <property type="evidence" value="ECO:0007669"/>
    <property type="project" value="UniProtKB-SubCell"/>
</dbReference>
<dbReference type="InterPro" id="IPR016181">
    <property type="entry name" value="Acyl_CoA_acyltransferase"/>
</dbReference>
<evidence type="ECO:0000313" key="9">
    <source>
        <dbReference type="Proteomes" id="UP000189735"/>
    </source>
</evidence>
<feature type="transmembrane region" description="Helical" evidence="6">
    <location>
        <begin position="12"/>
        <end position="33"/>
    </location>
</feature>
<dbReference type="SUPFAM" id="SSF144091">
    <property type="entry name" value="Rhomboid-like"/>
    <property type="match status" value="1"/>
</dbReference>
<keyword evidence="5 6" id="KW-0472">Membrane</keyword>
<feature type="transmembrane region" description="Helical" evidence="6">
    <location>
        <begin position="279"/>
        <end position="300"/>
    </location>
</feature>
<evidence type="ECO:0000259" key="7">
    <source>
        <dbReference type="Pfam" id="PF09924"/>
    </source>
</evidence>
<evidence type="ECO:0000256" key="2">
    <source>
        <dbReference type="ARBA" id="ARBA00022475"/>
    </source>
</evidence>
<feature type="domain" description="Phosphatidylglycerol lysyltransferase C-terminal" evidence="7">
    <location>
        <begin position="462"/>
        <end position="771"/>
    </location>
</feature>
<keyword evidence="4 6" id="KW-1133">Transmembrane helix</keyword>
<proteinExistence type="predicted"/>
<dbReference type="PANTHER" id="PTHR34697">
    <property type="entry name" value="PHOSPHATIDYLGLYCEROL LYSYLTRANSFERASE"/>
    <property type="match status" value="1"/>
</dbReference>
<feature type="transmembrane region" description="Helical" evidence="6">
    <location>
        <begin position="213"/>
        <end position="241"/>
    </location>
</feature>
<reference evidence="9" key="1">
    <citation type="submission" date="2017-02" db="EMBL/GenBank/DDBJ databases">
        <authorList>
            <person name="Varghese N."/>
            <person name="Submissions S."/>
        </authorList>
    </citation>
    <scope>NUCLEOTIDE SEQUENCE [LARGE SCALE GENOMIC DNA]</scope>
    <source>
        <strain evidence="9">VKM Ac-2052</strain>
    </source>
</reference>
<dbReference type="AlphaFoldDB" id="A0A1T4Y8S8"/>
<name>A0A1T4Y8S8_9MICO</name>
<dbReference type="EMBL" id="FUYG01000006">
    <property type="protein sequence ID" value="SKA98189.1"/>
    <property type="molecule type" value="Genomic_DNA"/>
</dbReference>
<organism evidence="8 9">
    <name type="scientific">Agreia bicolorata</name>
    <dbReference type="NCBI Taxonomy" id="110935"/>
    <lineage>
        <taxon>Bacteria</taxon>
        <taxon>Bacillati</taxon>
        <taxon>Actinomycetota</taxon>
        <taxon>Actinomycetes</taxon>
        <taxon>Micrococcales</taxon>
        <taxon>Microbacteriaceae</taxon>
        <taxon>Agreia</taxon>
    </lineage>
</organism>
<feature type="transmembrane region" description="Helical" evidence="6">
    <location>
        <begin position="360"/>
        <end position="382"/>
    </location>
</feature>
<feature type="transmembrane region" description="Helical" evidence="6">
    <location>
        <begin position="432"/>
        <end position="452"/>
    </location>
</feature>
<dbReference type="Gene3D" id="1.20.1540.10">
    <property type="entry name" value="Rhomboid-like"/>
    <property type="match status" value="1"/>
</dbReference>
<dbReference type="InterPro" id="IPR035952">
    <property type="entry name" value="Rhomboid-like_sf"/>
</dbReference>
<feature type="transmembrane region" description="Helical" evidence="6">
    <location>
        <begin position="155"/>
        <end position="171"/>
    </location>
</feature>
<evidence type="ECO:0000256" key="6">
    <source>
        <dbReference type="SAM" id="Phobius"/>
    </source>
</evidence>
<keyword evidence="2" id="KW-1003">Cell membrane</keyword>
<evidence type="ECO:0000256" key="5">
    <source>
        <dbReference type="ARBA" id="ARBA00023136"/>
    </source>
</evidence>
<evidence type="ECO:0000256" key="4">
    <source>
        <dbReference type="ARBA" id="ARBA00022989"/>
    </source>
</evidence>
<feature type="transmembrane region" description="Helical" evidence="6">
    <location>
        <begin position="253"/>
        <end position="272"/>
    </location>
</feature>
<comment type="subcellular location">
    <subcellularLocation>
        <location evidence="1">Cell membrane</location>
        <topology evidence="1">Multi-pass membrane protein</topology>
    </subcellularLocation>
</comment>
<keyword evidence="3 6" id="KW-0812">Transmembrane</keyword>
<dbReference type="SUPFAM" id="SSF55729">
    <property type="entry name" value="Acyl-CoA N-acyltransferases (Nat)"/>
    <property type="match status" value="1"/>
</dbReference>
<evidence type="ECO:0000256" key="3">
    <source>
        <dbReference type="ARBA" id="ARBA00022692"/>
    </source>
</evidence>
<gene>
    <name evidence="8" type="ORF">SAMN06295879_2533</name>
</gene>
<feature type="transmembrane region" description="Helical" evidence="6">
    <location>
        <begin position="130"/>
        <end position="148"/>
    </location>
</feature>
<dbReference type="RefSeq" id="WP_078714707.1">
    <property type="nucleotide sequence ID" value="NZ_FUYG01000006.1"/>
</dbReference>
<dbReference type="GO" id="GO:0055091">
    <property type="term" value="P:phospholipid homeostasis"/>
    <property type="evidence" value="ECO:0007669"/>
    <property type="project" value="TreeGrafter"/>
</dbReference>
<dbReference type="Proteomes" id="UP000189735">
    <property type="component" value="Unassembled WGS sequence"/>
</dbReference>
<feature type="transmembrane region" description="Helical" evidence="6">
    <location>
        <begin position="177"/>
        <end position="193"/>
    </location>
</feature>
<dbReference type="InterPro" id="IPR051211">
    <property type="entry name" value="PG_lysyltransferase"/>
</dbReference>
<evidence type="ECO:0000256" key="1">
    <source>
        <dbReference type="ARBA" id="ARBA00004651"/>
    </source>
</evidence>
<dbReference type="InterPro" id="IPR024320">
    <property type="entry name" value="LPG_synthase_C"/>
</dbReference>
<evidence type="ECO:0000313" key="8">
    <source>
        <dbReference type="EMBL" id="SKA98189.1"/>
    </source>
</evidence>
<sequence>MLFLRWILRHPFTVVCCAIVIVLSIVGFASSTYDWGWDVLATGQEDVFRHHRWWGLVTAFLAVDGGGALIFVVPFIVVVVGGAEQLMGTWRTAIAYIGGSAASGLIGFGLSWVESTYLGFLPLNAPSIEALSPATGVICAAMAASSFASALWRRRIRLGASFIAVTLFLYSGGAGDFYSLVAVPVGLVLGFALGGSRSKFRLIRSSHHEIRTLLAAVVALGSIGPVVAALIGSGSGLLSIYGLLAVDVDHPRTALIGLLPVAVGVVAAWGILRGRRAALWLAVCVQVMMSAVMLGVFVVIQPETMTAIAEQANEEVDPYIWQTLTGSALCAILPLAAAALLILLRKHVDIRPSRASAKRFLVITLSALAGTALISFVGILAISDQFRPVPTALDILRALPLRLVPPTFVISDGLAFIPKTHWAHKLWSLPAGLLWAAVLTASCLLVLGRTAVIDDDDRVRARAILERGGGHTLSFMSTWPGNSFWFDEISDAAVAYRVQGFVAVAVGGPFGPAFADPQVVERFVRFCGDHGWTPTFYGVDDATIETFAGLHWQRLKVAEEAVLRPRDWNPTGKKWQDIRTAVNKAGRAGVVAQWTSWRELSLLQRSQIQAISEAWVAEKNLPEMGFTLGGLDELVDPSVRLMLAVDAQGTIVAVTSWLPLYGPAEEGKPRVCGYTLDFMRRRTDAANGTMEFVIAAAVEQAKSDGLEILSLSGAPLANAAPESSTLDVRGSVVAQILDYVGRSLEPAYGFRSLLNFKKKFQPEFVPLWMLYPDTTDLPSVGAAIGRCYLPRLSVIQLSGLLRDLRPKTTQEAHREPAA</sequence>
<accession>A0A1T4Y8S8</accession>
<dbReference type="Pfam" id="PF09924">
    <property type="entry name" value="LPG_synthase_C"/>
    <property type="match status" value="1"/>
</dbReference>
<feature type="transmembrane region" description="Helical" evidence="6">
    <location>
        <begin position="53"/>
        <end position="81"/>
    </location>
</feature>